<dbReference type="EMBL" id="JAVRFD010000021">
    <property type="protein sequence ID" value="MDT0547762.1"/>
    <property type="molecule type" value="Genomic_DNA"/>
</dbReference>
<reference evidence="1" key="1">
    <citation type="submission" date="2024-05" db="EMBL/GenBank/DDBJ databases">
        <title>30 novel species of actinomycetes from the DSMZ collection.</title>
        <authorList>
            <person name="Nouioui I."/>
        </authorList>
    </citation>
    <scope>NUCLEOTIDE SEQUENCE</scope>
    <source>
        <strain evidence="1">DSM 41529</strain>
    </source>
</reference>
<dbReference type="RefSeq" id="WP_311728284.1">
    <property type="nucleotide sequence ID" value="NZ_JAVRFD010000021.1"/>
</dbReference>
<evidence type="ECO:0008006" key="3">
    <source>
        <dbReference type="Google" id="ProtNLM"/>
    </source>
</evidence>
<protein>
    <recommendedName>
        <fullName evidence="3">Sel1 repeat family protein</fullName>
    </recommendedName>
</protein>
<dbReference type="Proteomes" id="UP001180754">
    <property type="component" value="Unassembled WGS sequence"/>
</dbReference>
<organism evidence="1 2">
    <name type="scientific">Streptomyces lonegramiae</name>
    <dbReference type="NCBI Taxonomy" id="3075524"/>
    <lineage>
        <taxon>Bacteria</taxon>
        <taxon>Bacillati</taxon>
        <taxon>Actinomycetota</taxon>
        <taxon>Actinomycetes</taxon>
        <taxon>Kitasatosporales</taxon>
        <taxon>Streptomycetaceae</taxon>
        <taxon>Streptomyces</taxon>
    </lineage>
</organism>
<proteinExistence type="predicted"/>
<keyword evidence="2" id="KW-1185">Reference proteome</keyword>
<comment type="caution">
    <text evidence="1">The sequence shown here is derived from an EMBL/GenBank/DDBJ whole genome shotgun (WGS) entry which is preliminary data.</text>
</comment>
<name>A0ABU2XPB2_9ACTN</name>
<evidence type="ECO:0000313" key="2">
    <source>
        <dbReference type="Proteomes" id="UP001180754"/>
    </source>
</evidence>
<evidence type="ECO:0000313" key="1">
    <source>
        <dbReference type="EMBL" id="MDT0547762.1"/>
    </source>
</evidence>
<sequence length="225" mass="24285">MSTSALDEVLADVCIPSSSKSFDVAGGLRRLAADAALGSPNPDLARAAQAQQRLSVVSRWVLNEPGAAGHVDRLAVDPTPAGEEPDHAEAVKQLDIDGALVFGCLLYLTGHPESAEFWWKLAAGAGHRAAAYCLHLRHFELGEDREAQHWLHQLIQSMNEGDDGFFEALETVAKYVGTNGSAASAPTSYLEAEVERLASRAPGCGIVRRPDRRLADRFHRFASCR</sequence>
<accession>A0ABU2XPB2</accession>
<gene>
    <name evidence="1" type="ORF">RND15_34475</name>
</gene>